<dbReference type="Proteomes" id="UP001056201">
    <property type="component" value="Chromosome 1"/>
</dbReference>
<feature type="compositionally biased region" description="Low complexity" evidence="2">
    <location>
        <begin position="8"/>
        <end position="20"/>
    </location>
</feature>
<accession>A0ABY4S091</accession>
<keyword evidence="5" id="KW-1185">Reference proteome</keyword>
<dbReference type="RefSeq" id="WP_250194427.1">
    <property type="nucleotide sequence ID" value="NZ_CP097635.1"/>
</dbReference>
<dbReference type="SMART" id="SM01007">
    <property type="entry name" value="Aldolase_II"/>
    <property type="match status" value="1"/>
</dbReference>
<evidence type="ECO:0000313" key="4">
    <source>
        <dbReference type="EMBL" id="URI06163.1"/>
    </source>
</evidence>
<gene>
    <name evidence="4" type="ORF">MW290_09505</name>
</gene>
<dbReference type="Gene3D" id="3.40.225.10">
    <property type="entry name" value="Class II aldolase/adducin N-terminal domain"/>
    <property type="match status" value="1"/>
</dbReference>
<dbReference type="Pfam" id="PF00596">
    <property type="entry name" value="Aldolase_II"/>
    <property type="match status" value="1"/>
</dbReference>
<sequence length="280" mass="30401">MSAVLSRPTPASTSAPATASGLVLNTHPQRQDWFDDEPPRTLLQERLHRQQRLAAAFRIFARYGFDQGLAGHITARDPELADHFWVNPFGLHFSRIKVSDLLLVNARGEIAYGRGPLNRAAFAIHAAIHEARPDVVAAAHTHSLYGKAWASLGRKLDPLTQDGCAFYEDHGLFTDFNGVVYETDEGARIAEALGAHKGVILKNHGILTAGPTVEAAAWWYIALDNACHTQLLAEAAGTPQPIQHEMAALTHGQVGRANGAARAFDALYQGLVEAEPEVLQ</sequence>
<reference evidence="4" key="1">
    <citation type="submission" date="2022-05" db="EMBL/GenBank/DDBJ databases">
        <title>An RpoN-dependent PEP-CTERM gene is involved in floc formation of an Aquincola tertiaricarbonis strain.</title>
        <authorList>
            <person name="Qiu D."/>
            <person name="Xia M."/>
        </authorList>
    </citation>
    <scope>NUCLEOTIDE SEQUENCE</scope>
    <source>
        <strain evidence="4">RN12</strain>
    </source>
</reference>
<dbReference type="SUPFAM" id="SSF53639">
    <property type="entry name" value="AraD/HMP-PK domain-like"/>
    <property type="match status" value="1"/>
</dbReference>
<organism evidence="4 5">
    <name type="scientific">Aquincola tertiaricarbonis</name>
    <dbReference type="NCBI Taxonomy" id="391953"/>
    <lineage>
        <taxon>Bacteria</taxon>
        <taxon>Pseudomonadati</taxon>
        <taxon>Pseudomonadota</taxon>
        <taxon>Betaproteobacteria</taxon>
        <taxon>Burkholderiales</taxon>
        <taxon>Sphaerotilaceae</taxon>
        <taxon>Aquincola</taxon>
    </lineage>
</organism>
<evidence type="ECO:0000313" key="5">
    <source>
        <dbReference type="Proteomes" id="UP001056201"/>
    </source>
</evidence>
<dbReference type="PANTHER" id="PTHR10672:SF3">
    <property type="entry name" value="PROTEIN HU-LI TAI SHAO"/>
    <property type="match status" value="1"/>
</dbReference>
<proteinExistence type="inferred from homology"/>
<evidence type="ECO:0000259" key="3">
    <source>
        <dbReference type="SMART" id="SM01007"/>
    </source>
</evidence>
<dbReference type="EMBL" id="CP097635">
    <property type="protein sequence ID" value="URI06163.1"/>
    <property type="molecule type" value="Genomic_DNA"/>
</dbReference>
<dbReference type="InterPro" id="IPR036409">
    <property type="entry name" value="Aldolase_II/adducin_N_sf"/>
</dbReference>
<feature type="domain" description="Class II aldolase/adducin N-terminal" evidence="3">
    <location>
        <begin position="51"/>
        <end position="231"/>
    </location>
</feature>
<feature type="region of interest" description="Disordered" evidence="2">
    <location>
        <begin position="1"/>
        <end position="22"/>
    </location>
</feature>
<comment type="similarity">
    <text evidence="1">Belongs to the aldolase class II family.</text>
</comment>
<dbReference type="InterPro" id="IPR001303">
    <property type="entry name" value="Aldolase_II/adducin_N"/>
</dbReference>
<protein>
    <submittedName>
        <fullName evidence="4">Class II aldolase/adducin family protein</fullName>
    </submittedName>
</protein>
<evidence type="ECO:0000256" key="2">
    <source>
        <dbReference type="SAM" id="MobiDB-lite"/>
    </source>
</evidence>
<dbReference type="InterPro" id="IPR051017">
    <property type="entry name" value="Aldolase-II_Adducin_sf"/>
</dbReference>
<evidence type="ECO:0000256" key="1">
    <source>
        <dbReference type="ARBA" id="ARBA00037961"/>
    </source>
</evidence>
<name>A0ABY4S091_AQUTE</name>
<dbReference type="PANTHER" id="PTHR10672">
    <property type="entry name" value="ADDUCIN"/>
    <property type="match status" value="1"/>
</dbReference>
<dbReference type="NCBIfam" id="NF004855">
    <property type="entry name" value="PRK06208.1"/>
    <property type="match status" value="1"/>
</dbReference>